<dbReference type="AlphaFoldDB" id="A0A9W8G1T8"/>
<feature type="domain" description="Alpha/beta hydrolase fold-3" evidence="4">
    <location>
        <begin position="246"/>
        <end position="470"/>
    </location>
</feature>
<dbReference type="Gene3D" id="3.40.50.1820">
    <property type="entry name" value="alpha/beta hydrolase"/>
    <property type="match status" value="1"/>
</dbReference>
<evidence type="ECO:0000259" key="4">
    <source>
        <dbReference type="Pfam" id="PF07859"/>
    </source>
</evidence>
<dbReference type="InterPro" id="IPR013094">
    <property type="entry name" value="AB_hydrolase_3"/>
</dbReference>
<gene>
    <name evidence="5" type="ORF">GGI25_003582</name>
</gene>
<dbReference type="SUPFAM" id="SSF53474">
    <property type="entry name" value="alpha/beta-Hydrolases"/>
    <property type="match status" value="1"/>
</dbReference>
<dbReference type="PANTHER" id="PTHR48081:SF8">
    <property type="entry name" value="ALPHA_BETA HYDROLASE FOLD-3 DOMAIN-CONTAINING PROTEIN-RELATED"/>
    <property type="match status" value="1"/>
</dbReference>
<dbReference type="Proteomes" id="UP001151518">
    <property type="component" value="Unassembled WGS sequence"/>
</dbReference>
<dbReference type="InterPro" id="IPR029058">
    <property type="entry name" value="AB_hydrolase_fold"/>
</dbReference>
<dbReference type="InterPro" id="IPR050300">
    <property type="entry name" value="GDXG_lipolytic_enzyme"/>
</dbReference>
<dbReference type="Pfam" id="PF07859">
    <property type="entry name" value="Abhydrolase_3"/>
    <property type="match status" value="1"/>
</dbReference>
<dbReference type="EMBL" id="JANBTW010000040">
    <property type="protein sequence ID" value="KAJ2676432.1"/>
    <property type="molecule type" value="Genomic_DNA"/>
</dbReference>
<name>A0A9W8G1T8_9FUNG</name>
<comment type="caution">
    <text evidence="5">The sequence shown here is derived from an EMBL/GenBank/DDBJ whole genome shotgun (WGS) entry which is preliminary data.</text>
</comment>
<evidence type="ECO:0000313" key="6">
    <source>
        <dbReference type="Proteomes" id="UP001151518"/>
    </source>
</evidence>
<evidence type="ECO:0000256" key="2">
    <source>
        <dbReference type="ARBA" id="ARBA00022801"/>
    </source>
</evidence>
<dbReference type="OrthoDB" id="408631at2759"/>
<dbReference type="InterPro" id="IPR033140">
    <property type="entry name" value="Lipase_GDXG_put_SER_AS"/>
</dbReference>
<dbReference type="GO" id="GO:0016787">
    <property type="term" value="F:hydrolase activity"/>
    <property type="evidence" value="ECO:0007669"/>
    <property type="project" value="UniProtKB-KW"/>
</dbReference>
<proteinExistence type="inferred from homology"/>
<organism evidence="5 6">
    <name type="scientific">Coemansia spiralis</name>
    <dbReference type="NCBI Taxonomy" id="417178"/>
    <lineage>
        <taxon>Eukaryota</taxon>
        <taxon>Fungi</taxon>
        <taxon>Fungi incertae sedis</taxon>
        <taxon>Zoopagomycota</taxon>
        <taxon>Kickxellomycotina</taxon>
        <taxon>Kickxellomycetes</taxon>
        <taxon>Kickxellales</taxon>
        <taxon>Kickxellaceae</taxon>
        <taxon>Coemansia</taxon>
    </lineage>
</organism>
<dbReference type="PROSITE" id="PS01174">
    <property type="entry name" value="LIPASE_GDXG_SER"/>
    <property type="match status" value="1"/>
</dbReference>
<accession>A0A9W8G1T8</accession>
<reference evidence="5" key="1">
    <citation type="submission" date="2022-07" db="EMBL/GenBank/DDBJ databases">
        <title>Phylogenomic reconstructions and comparative analyses of Kickxellomycotina fungi.</title>
        <authorList>
            <person name="Reynolds N.K."/>
            <person name="Stajich J.E."/>
            <person name="Barry K."/>
            <person name="Grigoriev I.V."/>
            <person name="Crous P."/>
            <person name="Smith M.E."/>
        </authorList>
    </citation>
    <scope>NUCLEOTIDE SEQUENCE</scope>
    <source>
        <strain evidence="5">NRRL 3115</strain>
    </source>
</reference>
<evidence type="ECO:0000256" key="1">
    <source>
        <dbReference type="ARBA" id="ARBA00010515"/>
    </source>
</evidence>
<sequence>MDAASALEARIDTLSVLESELESLGSSAKVYKQKTSTPIYFRSTKAAVKSETNSELARLKSGRKIDGLLTLQRESSSMSPEAVLSSVKVPLMVLLAVLNLQYVIIQSSVRYLLYGSRAASWNYSTNIARDLIYYIANQNGKASGGLLYKASSIYWQKFSSWPRIFGINTGYPSITTTIDIPSYPISGAVLQASWHWAEKLSNMSAEAVSSNKTLYAECIAAKNSQVDNIFDTGTACGPTNNHEMAILYFHGGGYVSCTLDTYRKLRTRLAAVSGLPVYAVEYGLAPQFKYPSQLYDAYCAFRYMLTNLGFSSRNIIIAGDSAGGNLALGLWQLIRNETPPRALLLLSPRVDISYTRESWHTNADVDYLQPEAALDPNSSIYKLLVSSNTTSVVVDDIQREIQSLVLDPYLAPVHANLSNLPPTLIQVGKSETMFSDIHEFSKRAISSVQQNKGEGPVVFQVFSGAFHVFQISPFTIPELDDAWDKIGAFIQSLQTR</sequence>
<feature type="active site" evidence="3">
    <location>
        <position position="321"/>
    </location>
</feature>
<dbReference type="PANTHER" id="PTHR48081">
    <property type="entry name" value="AB HYDROLASE SUPERFAMILY PROTEIN C4A8.06C"/>
    <property type="match status" value="1"/>
</dbReference>
<comment type="similarity">
    <text evidence="1">Belongs to the 'GDXG' lipolytic enzyme family.</text>
</comment>
<evidence type="ECO:0000256" key="3">
    <source>
        <dbReference type="PROSITE-ProRule" id="PRU10038"/>
    </source>
</evidence>
<keyword evidence="2" id="KW-0378">Hydrolase</keyword>
<protein>
    <recommendedName>
        <fullName evidence="4">Alpha/beta hydrolase fold-3 domain-containing protein</fullName>
    </recommendedName>
</protein>
<evidence type="ECO:0000313" key="5">
    <source>
        <dbReference type="EMBL" id="KAJ2676432.1"/>
    </source>
</evidence>